<dbReference type="VEuPathDB" id="FungiDB:RhiirFUN_023533"/>
<accession>A0A2N0NZS3</accession>
<gene>
    <name evidence="2" type="ORF">RhiirA5_382725</name>
</gene>
<dbReference type="EMBL" id="LLXJ01001986">
    <property type="protein sequence ID" value="PKC00057.1"/>
    <property type="molecule type" value="Genomic_DNA"/>
</dbReference>
<feature type="chain" id="PRO_5014825801" evidence="1">
    <location>
        <begin position="20"/>
        <end position="213"/>
    </location>
</feature>
<sequence length="213" mass="23763">MFAQLYIIYIFFLVSAVVGVPVENLQNQTSSTVSLLGKVIPTKPTCTDPIYRKYKSSACVTRKTVRVSCESYDLPGTVVDTNFYCADGESCIDMTSNDAICVNENINSVREWENNHVDGRVCSEPVLLVKPPTKYFHLVAGITAYSTTGDPIQVQTLETRYDDNPSANEYTEQTNNYSFTIKKENFSHYMIFCFVAGTSEEVQAVGALGYVFL</sequence>
<feature type="signal peptide" evidence="1">
    <location>
        <begin position="1"/>
        <end position="19"/>
    </location>
</feature>
<keyword evidence="1" id="KW-0732">Signal</keyword>
<dbReference type="VEuPathDB" id="FungiDB:FUN_003336"/>
<dbReference type="Proteomes" id="UP000232722">
    <property type="component" value="Unassembled WGS sequence"/>
</dbReference>
<protein>
    <submittedName>
        <fullName evidence="2">Uncharacterized protein</fullName>
    </submittedName>
</protein>
<evidence type="ECO:0000256" key="1">
    <source>
        <dbReference type="SAM" id="SignalP"/>
    </source>
</evidence>
<organism evidence="2 3">
    <name type="scientific">Rhizophagus irregularis</name>
    <dbReference type="NCBI Taxonomy" id="588596"/>
    <lineage>
        <taxon>Eukaryota</taxon>
        <taxon>Fungi</taxon>
        <taxon>Fungi incertae sedis</taxon>
        <taxon>Mucoromycota</taxon>
        <taxon>Glomeromycotina</taxon>
        <taxon>Glomeromycetes</taxon>
        <taxon>Glomerales</taxon>
        <taxon>Glomeraceae</taxon>
        <taxon>Rhizophagus</taxon>
    </lineage>
</organism>
<comment type="caution">
    <text evidence="2">The sequence shown here is derived from an EMBL/GenBank/DDBJ whole genome shotgun (WGS) entry which is preliminary data.</text>
</comment>
<reference evidence="2 3" key="2">
    <citation type="submission" date="2017-09" db="EMBL/GenBank/DDBJ databases">
        <title>Extensive intraspecific genome diversity in a model arbuscular mycorrhizal fungus.</title>
        <authorList>
            <person name="Chen E.C."/>
            <person name="Morin E."/>
            <person name="Beaudet D."/>
            <person name="Noel J."/>
            <person name="Ndikumana S."/>
            <person name="Charron P."/>
            <person name="St-Onge C."/>
            <person name="Giorgi J."/>
            <person name="Grigoriev I.V."/>
            <person name="Roux C."/>
            <person name="Martin F.M."/>
            <person name="Corradi N."/>
        </authorList>
    </citation>
    <scope>NUCLEOTIDE SEQUENCE [LARGE SCALE GENOMIC DNA]</scope>
    <source>
        <strain evidence="2 3">A5</strain>
    </source>
</reference>
<evidence type="ECO:0000313" key="2">
    <source>
        <dbReference type="EMBL" id="PKC00057.1"/>
    </source>
</evidence>
<reference evidence="2 3" key="1">
    <citation type="submission" date="2016-04" db="EMBL/GenBank/DDBJ databases">
        <title>Genome analyses suggest a sexual origin of heterokaryosis in a supposedly ancient asexual fungus.</title>
        <authorList>
            <person name="Ropars J."/>
            <person name="Sedzielewska K."/>
            <person name="Noel J."/>
            <person name="Charron P."/>
            <person name="Farinelli L."/>
            <person name="Marton T."/>
            <person name="Kruger M."/>
            <person name="Pelin A."/>
            <person name="Brachmann A."/>
            <person name="Corradi N."/>
        </authorList>
    </citation>
    <scope>NUCLEOTIDE SEQUENCE [LARGE SCALE GENOMIC DNA]</scope>
    <source>
        <strain evidence="2 3">A5</strain>
    </source>
</reference>
<dbReference type="VEuPathDB" id="FungiDB:RhiirA1_542233"/>
<proteinExistence type="predicted"/>
<evidence type="ECO:0000313" key="3">
    <source>
        <dbReference type="Proteomes" id="UP000232722"/>
    </source>
</evidence>
<dbReference type="AlphaFoldDB" id="A0A2N0NZS3"/>
<name>A0A2N0NZS3_9GLOM</name>